<reference evidence="6" key="1">
    <citation type="journal article" date="2023" name="DNA Res.">
        <title>Chromosome-level genome assembly of Phrynocephalus forsythii using third-generation DNA sequencing and Hi-C analysis.</title>
        <authorList>
            <person name="Qi Y."/>
            <person name="Zhao W."/>
            <person name="Zhao Y."/>
            <person name="Niu C."/>
            <person name="Cao S."/>
            <person name="Zhang Y."/>
        </authorList>
    </citation>
    <scope>NUCLEOTIDE SEQUENCE</scope>
    <source>
        <tissue evidence="6">Muscle</tissue>
    </source>
</reference>
<dbReference type="EMBL" id="JAPFRF010000002">
    <property type="protein sequence ID" value="KAJ7341090.1"/>
    <property type="molecule type" value="Genomic_DNA"/>
</dbReference>
<feature type="compositionally biased region" description="Basic residues" evidence="5">
    <location>
        <begin position="218"/>
        <end position="229"/>
    </location>
</feature>
<name>A0A9Q0Y290_9SAUR</name>
<comment type="caution">
    <text evidence="6">The sequence shown here is derived from an EMBL/GenBank/DDBJ whole genome shotgun (WGS) entry which is preliminary data.</text>
</comment>
<accession>A0A9Q0Y290</accession>
<dbReference type="GO" id="GO:0005524">
    <property type="term" value="F:ATP binding"/>
    <property type="evidence" value="ECO:0007669"/>
    <property type="project" value="UniProtKB-KW"/>
</dbReference>
<organism evidence="6 7">
    <name type="scientific">Phrynocephalus forsythii</name>
    <dbReference type="NCBI Taxonomy" id="171643"/>
    <lineage>
        <taxon>Eukaryota</taxon>
        <taxon>Metazoa</taxon>
        <taxon>Chordata</taxon>
        <taxon>Craniata</taxon>
        <taxon>Vertebrata</taxon>
        <taxon>Euteleostomi</taxon>
        <taxon>Lepidosauria</taxon>
        <taxon>Squamata</taxon>
        <taxon>Bifurcata</taxon>
        <taxon>Unidentata</taxon>
        <taxon>Episquamata</taxon>
        <taxon>Toxicofera</taxon>
        <taxon>Iguania</taxon>
        <taxon>Acrodonta</taxon>
        <taxon>Agamidae</taxon>
        <taxon>Agaminae</taxon>
        <taxon>Phrynocephalus</taxon>
    </lineage>
</organism>
<keyword evidence="2" id="KW-0067">ATP-binding</keyword>
<evidence type="ECO:0000256" key="5">
    <source>
        <dbReference type="SAM" id="MobiDB-lite"/>
    </source>
</evidence>
<dbReference type="Pfam" id="PF08433">
    <property type="entry name" value="KTI12"/>
    <property type="match status" value="2"/>
</dbReference>
<evidence type="ECO:0000313" key="7">
    <source>
        <dbReference type="Proteomes" id="UP001142489"/>
    </source>
</evidence>
<dbReference type="OrthoDB" id="9972657at2759"/>
<dbReference type="AlphaFoldDB" id="A0A9Q0Y290"/>
<evidence type="ECO:0000256" key="1">
    <source>
        <dbReference type="ARBA" id="ARBA00022741"/>
    </source>
</evidence>
<dbReference type="InterPro" id="IPR027417">
    <property type="entry name" value="P-loop_NTPase"/>
</dbReference>
<feature type="compositionally biased region" description="Basic residues" evidence="5">
    <location>
        <begin position="196"/>
        <end position="210"/>
    </location>
</feature>
<proteinExistence type="inferred from homology"/>
<evidence type="ECO:0000256" key="2">
    <source>
        <dbReference type="ARBA" id="ARBA00022840"/>
    </source>
</evidence>
<gene>
    <name evidence="6" type="ORF">JRQ81_004811</name>
</gene>
<comment type="similarity">
    <text evidence="3">Belongs to the KTI12 family.</text>
</comment>
<evidence type="ECO:0000313" key="6">
    <source>
        <dbReference type="EMBL" id="KAJ7341090.1"/>
    </source>
</evidence>
<dbReference type="PANTHER" id="PTHR12435">
    <property type="match status" value="1"/>
</dbReference>
<evidence type="ECO:0000256" key="3">
    <source>
        <dbReference type="ARBA" id="ARBA00025768"/>
    </source>
</evidence>
<protein>
    <recommendedName>
        <fullName evidence="4">Protein KTI12 homolog</fullName>
    </recommendedName>
</protein>
<dbReference type="Proteomes" id="UP001142489">
    <property type="component" value="Unassembled WGS sequence"/>
</dbReference>
<sequence length="310" mass="33010">MPLVLLCGLPGSGKSRRAEELRAALSADGGDGDGDGDGPPRRVFVVSEADFLGDGGGGRSALRAETERLLSRRDVVIVDAGSELKSFRYELYCLCKQAGTPHCLLFCPGGAACPDRPPLEPPDPGRHRWDWPLFAAPTSADEALPLAEIRAALFQRPPPPPHRSTRAEPLQAAGFLHQLDRLTQDVLAALMAAQRQQRRRLPARAVRPRGRGGTGDGRRRRRRRRRRGPRGPTATAGLAAQPARQPGGAEPPAKAVPQLRQDAPGRRGTGPAPARQHVPAVPEPQPPVKKAACFLGGGARGAIGTQNIEA</sequence>
<keyword evidence="1" id="KW-0547">Nucleotide-binding</keyword>
<dbReference type="SUPFAM" id="SSF52540">
    <property type="entry name" value="P-loop containing nucleoside triphosphate hydrolases"/>
    <property type="match status" value="1"/>
</dbReference>
<evidence type="ECO:0000256" key="4">
    <source>
        <dbReference type="ARBA" id="ARBA00026170"/>
    </source>
</evidence>
<dbReference type="InterPro" id="IPR013641">
    <property type="entry name" value="KTI12/PSTK"/>
</dbReference>
<feature type="region of interest" description="Disordered" evidence="5">
    <location>
        <begin position="196"/>
        <end position="293"/>
    </location>
</feature>
<keyword evidence="7" id="KW-1185">Reference proteome</keyword>
<dbReference type="Gene3D" id="3.40.50.300">
    <property type="entry name" value="P-loop containing nucleotide triphosphate hydrolases"/>
    <property type="match status" value="1"/>
</dbReference>